<evidence type="ECO:0000259" key="2">
    <source>
        <dbReference type="PROSITE" id="PS51186"/>
    </source>
</evidence>
<proteinExistence type="predicted"/>
<dbReference type="InterPro" id="IPR000182">
    <property type="entry name" value="GNAT_dom"/>
</dbReference>
<organism evidence="3">
    <name type="scientific">bioreactor metagenome</name>
    <dbReference type="NCBI Taxonomy" id="1076179"/>
    <lineage>
        <taxon>unclassified sequences</taxon>
        <taxon>metagenomes</taxon>
        <taxon>ecological metagenomes</taxon>
    </lineage>
</organism>
<keyword evidence="1" id="KW-0808">Transferase</keyword>
<dbReference type="EMBL" id="VSSQ01004456">
    <property type="protein sequence ID" value="MPM25265.1"/>
    <property type="molecule type" value="Genomic_DNA"/>
</dbReference>
<dbReference type="Gene3D" id="3.40.630.30">
    <property type="match status" value="1"/>
</dbReference>
<gene>
    <name evidence="3" type="ORF">SDC9_71755</name>
</gene>
<evidence type="ECO:0000313" key="3">
    <source>
        <dbReference type="EMBL" id="MPM25265.1"/>
    </source>
</evidence>
<dbReference type="PANTHER" id="PTHR13947:SF37">
    <property type="entry name" value="LD18367P"/>
    <property type="match status" value="1"/>
</dbReference>
<dbReference type="AlphaFoldDB" id="A0A644Y9N9"/>
<sequence length="159" mass="18272">MDSITIRPYKVGEASYVCYLQMELYDRVYGFKPVFEYYLLTGMAKFIADPEGGQLWVAELDGKVVGSIAIVKAGEGTAQLRWVALDDRYHGKGIGKKLMDTAMGYCRDKGYKHVFLWTVDILYAARHLYEVYGFKLTETKPNTEWTGELLTEERWDITL</sequence>
<dbReference type="GO" id="GO:0008080">
    <property type="term" value="F:N-acetyltransferase activity"/>
    <property type="evidence" value="ECO:0007669"/>
    <property type="project" value="InterPro"/>
</dbReference>
<name>A0A644Y9N9_9ZZZZ</name>
<reference evidence="3" key="1">
    <citation type="submission" date="2019-08" db="EMBL/GenBank/DDBJ databases">
        <authorList>
            <person name="Kucharzyk K."/>
            <person name="Murdoch R.W."/>
            <person name="Higgins S."/>
            <person name="Loffler F."/>
        </authorList>
    </citation>
    <scope>NUCLEOTIDE SEQUENCE</scope>
</reference>
<dbReference type="Pfam" id="PF00583">
    <property type="entry name" value="Acetyltransf_1"/>
    <property type="match status" value="1"/>
</dbReference>
<dbReference type="InterPro" id="IPR050769">
    <property type="entry name" value="NAT_camello-type"/>
</dbReference>
<dbReference type="InterPro" id="IPR016181">
    <property type="entry name" value="Acyl_CoA_acyltransferase"/>
</dbReference>
<comment type="caution">
    <text evidence="3">The sequence shown here is derived from an EMBL/GenBank/DDBJ whole genome shotgun (WGS) entry which is preliminary data.</text>
</comment>
<dbReference type="PROSITE" id="PS51186">
    <property type="entry name" value="GNAT"/>
    <property type="match status" value="1"/>
</dbReference>
<dbReference type="SUPFAM" id="SSF55729">
    <property type="entry name" value="Acyl-CoA N-acyltransferases (Nat)"/>
    <property type="match status" value="1"/>
</dbReference>
<feature type="domain" description="N-acetyltransferase" evidence="2">
    <location>
        <begin position="4"/>
        <end position="156"/>
    </location>
</feature>
<dbReference type="CDD" id="cd04301">
    <property type="entry name" value="NAT_SF"/>
    <property type="match status" value="1"/>
</dbReference>
<accession>A0A644Y9N9</accession>
<evidence type="ECO:0000256" key="1">
    <source>
        <dbReference type="ARBA" id="ARBA00022679"/>
    </source>
</evidence>
<dbReference type="PANTHER" id="PTHR13947">
    <property type="entry name" value="GNAT FAMILY N-ACETYLTRANSFERASE"/>
    <property type="match status" value="1"/>
</dbReference>
<protein>
    <recommendedName>
        <fullName evidence="2">N-acetyltransferase domain-containing protein</fullName>
    </recommendedName>
</protein>